<feature type="compositionally biased region" description="Basic and acidic residues" evidence="1">
    <location>
        <begin position="76"/>
        <end position="88"/>
    </location>
</feature>
<feature type="region of interest" description="Disordered" evidence="1">
    <location>
        <begin position="1"/>
        <end position="25"/>
    </location>
</feature>
<accession>A0A0P1BB73</accession>
<feature type="compositionally biased region" description="Low complexity" evidence="1">
    <location>
        <begin position="1"/>
        <end position="15"/>
    </location>
</feature>
<dbReference type="InterPro" id="IPR009057">
    <property type="entry name" value="Homeodomain-like_sf"/>
</dbReference>
<organism evidence="3 4">
    <name type="scientific">Ceraceosorus bombacis</name>
    <dbReference type="NCBI Taxonomy" id="401625"/>
    <lineage>
        <taxon>Eukaryota</taxon>
        <taxon>Fungi</taxon>
        <taxon>Dikarya</taxon>
        <taxon>Basidiomycota</taxon>
        <taxon>Ustilaginomycotina</taxon>
        <taxon>Exobasidiomycetes</taxon>
        <taxon>Ceraceosorales</taxon>
        <taxon>Ceraceosoraceae</taxon>
        <taxon>Ceraceosorus</taxon>
    </lineage>
</organism>
<feature type="region of interest" description="Disordered" evidence="1">
    <location>
        <begin position="51"/>
        <end position="107"/>
    </location>
</feature>
<evidence type="ECO:0000313" key="3">
    <source>
        <dbReference type="EMBL" id="CEH12983.1"/>
    </source>
</evidence>
<reference evidence="3 4" key="1">
    <citation type="submission" date="2014-09" db="EMBL/GenBank/DDBJ databases">
        <authorList>
            <person name="Magalhaes I.L.F."/>
            <person name="Oliveira U."/>
            <person name="Santos F.R."/>
            <person name="Vidigal T.H.D.A."/>
            <person name="Brescovit A.D."/>
            <person name="Santos A.J."/>
        </authorList>
    </citation>
    <scope>NUCLEOTIDE SEQUENCE [LARGE SCALE GENOMIC DNA]</scope>
</reference>
<evidence type="ECO:0000313" key="4">
    <source>
        <dbReference type="Proteomes" id="UP000054845"/>
    </source>
</evidence>
<feature type="domain" description="Myb-like" evidence="2">
    <location>
        <begin position="96"/>
        <end position="149"/>
    </location>
</feature>
<name>A0A0P1BB73_9BASI</name>
<dbReference type="PROSITE" id="PS50090">
    <property type="entry name" value="MYB_LIKE"/>
    <property type="match status" value="1"/>
</dbReference>
<dbReference type="InterPro" id="IPR001005">
    <property type="entry name" value="SANT/Myb"/>
</dbReference>
<keyword evidence="4" id="KW-1185">Reference proteome</keyword>
<protein>
    <submittedName>
        <fullName evidence="3">Myb-like domain</fullName>
    </submittedName>
</protein>
<dbReference type="Pfam" id="PF00249">
    <property type="entry name" value="Myb_DNA-binding"/>
    <property type="match status" value="1"/>
</dbReference>
<sequence length="159" mass="17433">MEYGSSPSGSPSTPTKRQSEGVPARRASAVFDSLIFESNLVHVKSLASAADTLICPSKTPKKEARSSTTHRSPRKVKPEPHDDQRSGLEEQGQSSKRGGARTAWKPSEKKALVLGMCEAGMAHVDWTRMSEQCGGRSTTQIKSYWRMVLKNQLEKSLDS</sequence>
<dbReference type="OrthoDB" id="10473483at2759"/>
<dbReference type="Proteomes" id="UP000054845">
    <property type="component" value="Unassembled WGS sequence"/>
</dbReference>
<proteinExistence type="predicted"/>
<dbReference type="AlphaFoldDB" id="A0A0P1BB73"/>
<dbReference type="Gene3D" id="1.10.10.60">
    <property type="entry name" value="Homeodomain-like"/>
    <property type="match status" value="1"/>
</dbReference>
<dbReference type="SUPFAM" id="SSF46689">
    <property type="entry name" value="Homeodomain-like"/>
    <property type="match status" value="1"/>
</dbReference>
<evidence type="ECO:0000259" key="2">
    <source>
        <dbReference type="PROSITE" id="PS50090"/>
    </source>
</evidence>
<evidence type="ECO:0000256" key="1">
    <source>
        <dbReference type="SAM" id="MobiDB-lite"/>
    </source>
</evidence>
<dbReference type="EMBL" id="CCYA01000192">
    <property type="protein sequence ID" value="CEH12983.1"/>
    <property type="molecule type" value="Genomic_DNA"/>
</dbReference>